<keyword evidence="2" id="KW-1133">Transmembrane helix</keyword>
<comment type="caution">
    <text evidence="3">The sequence shown here is derived from an EMBL/GenBank/DDBJ whole genome shotgun (WGS) entry which is preliminary data.</text>
</comment>
<protein>
    <recommendedName>
        <fullName evidence="5">Peptidoglycan binding protein</fullName>
    </recommendedName>
</protein>
<feature type="region of interest" description="Disordered" evidence="1">
    <location>
        <begin position="100"/>
        <end position="126"/>
    </location>
</feature>
<dbReference type="Gene3D" id="1.10.101.10">
    <property type="entry name" value="PGBD-like superfamily/PGBD"/>
    <property type="match status" value="1"/>
</dbReference>
<feature type="transmembrane region" description="Helical" evidence="2">
    <location>
        <begin position="24"/>
        <end position="45"/>
    </location>
</feature>
<evidence type="ECO:0000256" key="2">
    <source>
        <dbReference type="SAM" id="Phobius"/>
    </source>
</evidence>
<organism evidence="3 4">
    <name type="scientific">Klugiella xanthotipulae</name>
    <dbReference type="NCBI Taxonomy" id="244735"/>
    <lineage>
        <taxon>Bacteria</taxon>
        <taxon>Bacillati</taxon>
        <taxon>Actinomycetota</taxon>
        <taxon>Actinomycetes</taxon>
        <taxon>Micrococcales</taxon>
        <taxon>Microbacteriaceae</taxon>
        <taxon>Klugiella</taxon>
    </lineage>
</organism>
<dbReference type="EMBL" id="VFPN01000001">
    <property type="protein sequence ID" value="TQM65665.1"/>
    <property type="molecule type" value="Genomic_DNA"/>
</dbReference>
<accession>A0A543I502</accession>
<name>A0A543I502_9MICO</name>
<reference evidence="3 4" key="1">
    <citation type="submission" date="2019-06" db="EMBL/GenBank/DDBJ databases">
        <title>Sequencing the genomes of 1000 actinobacteria strains.</title>
        <authorList>
            <person name="Klenk H.-P."/>
        </authorList>
    </citation>
    <scope>NUCLEOTIDE SEQUENCE [LARGE SCALE GENOMIC DNA]</scope>
    <source>
        <strain evidence="3 4">DSM 18031</strain>
    </source>
</reference>
<sequence>MSDLISEDQDDEPNLSRLRYPKRIVLFLIVVFLLMGSAFGAGLFFQSPNNIALESSDTVLEVTAKVEERVVSAGSTVTGTIQTGNVQIINVTEVPASASSVDASDDIATQEKVDTSEIESSSSQNSSRSVVSLQTISIGDQVGYGTLLGEVSGRPLIAVPDSIPLYRNISMESQGNDVQGIQKMLISMGYLGVKETGRFDWGTFDAMRRLYAASGYTLPYISDGIQGVSLNELVPVVSAEATVLQAARVGTILTSEVPLAKLQTSPDIIVGRVSTAQIDSYVVGDRVNLLFGANAPLESTVTSIGPYKSESDGVSAGYDVAIQLPKLDEPFDRSIPISISSITEEIAGPAIPLVAIHQDNSGSYVELPNTNDDSSSRNRVYVVVLKQNKGWASIEENKDLPVGANIVVSG</sequence>
<dbReference type="SUPFAM" id="SSF47090">
    <property type="entry name" value="PGBD-like"/>
    <property type="match status" value="1"/>
</dbReference>
<dbReference type="Proteomes" id="UP000318331">
    <property type="component" value="Unassembled WGS sequence"/>
</dbReference>
<proteinExistence type="predicted"/>
<keyword evidence="4" id="KW-1185">Reference proteome</keyword>
<dbReference type="RefSeq" id="WP_141915517.1">
    <property type="nucleotide sequence ID" value="NZ_BAAAYS010000001.1"/>
</dbReference>
<evidence type="ECO:0000256" key="1">
    <source>
        <dbReference type="SAM" id="MobiDB-lite"/>
    </source>
</evidence>
<keyword evidence="2" id="KW-0812">Transmembrane</keyword>
<evidence type="ECO:0000313" key="4">
    <source>
        <dbReference type="Proteomes" id="UP000318331"/>
    </source>
</evidence>
<gene>
    <name evidence="3" type="ORF">FB466_0474</name>
</gene>
<evidence type="ECO:0008006" key="5">
    <source>
        <dbReference type="Google" id="ProtNLM"/>
    </source>
</evidence>
<dbReference type="OrthoDB" id="3268648at2"/>
<dbReference type="AlphaFoldDB" id="A0A543I502"/>
<dbReference type="InterPro" id="IPR036366">
    <property type="entry name" value="PGBDSf"/>
</dbReference>
<evidence type="ECO:0000313" key="3">
    <source>
        <dbReference type="EMBL" id="TQM65665.1"/>
    </source>
</evidence>
<dbReference type="InterPro" id="IPR036365">
    <property type="entry name" value="PGBD-like_sf"/>
</dbReference>
<keyword evidence="2" id="KW-0472">Membrane</keyword>